<keyword evidence="1" id="KW-1133">Transmembrane helix</keyword>
<dbReference type="Proteomes" id="UP000253426">
    <property type="component" value="Unassembled WGS sequence"/>
</dbReference>
<reference evidence="2 3" key="1">
    <citation type="submission" date="2018-06" db="EMBL/GenBank/DDBJ databases">
        <title>Genomic Encyclopedia of Type Strains, Phase IV (KMG-IV): sequencing the most valuable type-strain genomes for metagenomic binning, comparative biology and taxonomic classification.</title>
        <authorList>
            <person name="Goeker M."/>
        </authorList>
    </citation>
    <scope>NUCLEOTIDE SEQUENCE [LARGE SCALE GENOMIC DNA]</scope>
    <source>
        <strain evidence="2 3">DSM 25532</strain>
    </source>
</reference>
<keyword evidence="1" id="KW-0812">Transmembrane</keyword>
<feature type="transmembrane region" description="Helical" evidence="1">
    <location>
        <begin position="21"/>
        <end position="39"/>
    </location>
</feature>
<dbReference type="AlphaFoldDB" id="A0A366HNM2"/>
<proteinExistence type="predicted"/>
<evidence type="ECO:0000313" key="3">
    <source>
        <dbReference type="Proteomes" id="UP000253426"/>
    </source>
</evidence>
<dbReference type="OrthoDB" id="191602at2"/>
<keyword evidence="3" id="KW-1185">Reference proteome</keyword>
<name>A0A366HNM2_9BACT</name>
<sequence length="438" mass="49862">MSAEPPPPESSEKKHRGHFRLIAGGVVLVLLGALTYFFFVDASPPEDADLQPILTEGGGSRNPLVVFIEEVGAYDTNQYSRVPLALDQPKVEEKQVLEDVIAKNAFVFPAFEKLLVTDRALWRWPGDRGTSLPLPDHLTLCEEIAKVALWTKLELLLRTGEHQQAAWLAVRMHKFAQGLLKAEGSHVYYEQVPEIEKAARLGLIYALRGENSAEFLRQVQEALTGEEAQSADLIQMLKCDYRLFQAMTQAIQREEHFPIVFGKNRTNQRLWYQPQRTLWLDLNLRRLVLANLESDWSKAQTLADAAMTTFETRRAKRWHPLMSPNALGQELWSTQMAAYVECLVRDTACQISTHRMLLASIAVRRYELTHNVLPKSLQELTPEFLPAVPVDPMNLAPIQWNLAKRELLARGLRRPDCPAVVRSTDDDDIVFPLWWKSP</sequence>
<accession>A0A366HNM2</accession>
<organism evidence="2 3">
    <name type="scientific">Roseimicrobium gellanilyticum</name>
    <dbReference type="NCBI Taxonomy" id="748857"/>
    <lineage>
        <taxon>Bacteria</taxon>
        <taxon>Pseudomonadati</taxon>
        <taxon>Verrucomicrobiota</taxon>
        <taxon>Verrucomicrobiia</taxon>
        <taxon>Verrucomicrobiales</taxon>
        <taxon>Verrucomicrobiaceae</taxon>
        <taxon>Roseimicrobium</taxon>
    </lineage>
</organism>
<keyword evidence="1" id="KW-0472">Membrane</keyword>
<comment type="caution">
    <text evidence="2">The sequence shown here is derived from an EMBL/GenBank/DDBJ whole genome shotgun (WGS) entry which is preliminary data.</text>
</comment>
<evidence type="ECO:0000256" key="1">
    <source>
        <dbReference type="SAM" id="Phobius"/>
    </source>
</evidence>
<dbReference type="RefSeq" id="WP_147263332.1">
    <property type="nucleotide sequence ID" value="NZ_QNRR01000003.1"/>
</dbReference>
<gene>
    <name evidence="2" type="ORF">DES53_10392</name>
</gene>
<evidence type="ECO:0000313" key="2">
    <source>
        <dbReference type="EMBL" id="RBP45096.1"/>
    </source>
</evidence>
<dbReference type="EMBL" id="QNRR01000003">
    <property type="protein sequence ID" value="RBP45096.1"/>
    <property type="molecule type" value="Genomic_DNA"/>
</dbReference>
<protein>
    <submittedName>
        <fullName evidence="2">Uncharacterized protein</fullName>
    </submittedName>
</protein>